<evidence type="ECO:0000313" key="10">
    <source>
        <dbReference type="EMBL" id="CAF4053298.1"/>
    </source>
</evidence>
<proteinExistence type="inferred from homology"/>
<dbReference type="CDD" id="cd02869">
    <property type="entry name" value="PseudoU_synth_RluA_like"/>
    <property type="match status" value="1"/>
</dbReference>
<comment type="catalytic activity">
    <reaction evidence="5">
        <text>a uridine in tRNA = a pseudouridine in tRNA</text>
        <dbReference type="Rhea" id="RHEA:54572"/>
        <dbReference type="Rhea" id="RHEA-COMP:13339"/>
        <dbReference type="Rhea" id="RHEA-COMP:13934"/>
        <dbReference type="ChEBI" id="CHEBI:65314"/>
        <dbReference type="ChEBI" id="CHEBI:65315"/>
    </reaction>
</comment>
<evidence type="ECO:0000256" key="1">
    <source>
        <dbReference type="ARBA" id="ARBA00001166"/>
    </source>
</evidence>
<evidence type="ECO:0000256" key="7">
    <source>
        <dbReference type="ARBA" id="ARBA00041563"/>
    </source>
</evidence>
<dbReference type="GO" id="GO:0003723">
    <property type="term" value="F:RNA binding"/>
    <property type="evidence" value="ECO:0007669"/>
    <property type="project" value="InterPro"/>
</dbReference>
<feature type="compositionally biased region" description="Basic and acidic residues" evidence="8">
    <location>
        <begin position="1"/>
        <end position="11"/>
    </location>
</feature>
<evidence type="ECO:0000256" key="8">
    <source>
        <dbReference type="SAM" id="MobiDB-lite"/>
    </source>
</evidence>
<evidence type="ECO:0000256" key="6">
    <source>
        <dbReference type="ARBA" id="ARBA00039953"/>
    </source>
</evidence>
<dbReference type="GO" id="GO:0009982">
    <property type="term" value="F:pseudouridine synthase activity"/>
    <property type="evidence" value="ECO:0007669"/>
    <property type="project" value="InterPro"/>
</dbReference>
<dbReference type="SUPFAM" id="SSF55120">
    <property type="entry name" value="Pseudouridine synthase"/>
    <property type="match status" value="1"/>
</dbReference>
<comment type="catalytic activity">
    <reaction evidence="1">
        <text>a uridine in mRNA = a pseudouridine in mRNA</text>
        <dbReference type="Rhea" id="RHEA:56644"/>
        <dbReference type="Rhea" id="RHEA-COMP:14658"/>
        <dbReference type="Rhea" id="RHEA-COMP:14659"/>
        <dbReference type="ChEBI" id="CHEBI:65314"/>
        <dbReference type="ChEBI" id="CHEBI:65315"/>
    </reaction>
</comment>
<keyword evidence="4" id="KW-0413">Isomerase</keyword>
<feature type="domain" description="Pseudouridine synthase RsuA/RluA-like" evidence="9">
    <location>
        <begin position="122"/>
        <end position="286"/>
    </location>
</feature>
<accession>A0A8S2PIR2</accession>
<comment type="catalytic activity">
    <reaction evidence="2">
        <text>uridine in 5S rRNA = pseudouridine in 5S rRNA</text>
        <dbReference type="Rhea" id="RHEA:47036"/>
        <dbReference type="Rhea" id="RHEA-COMP:11730"/>
        <dbReference type="Rhea" id="RHEA-COMP:11731"/>
        <dbReference type="ChEBI" id="CHEBI:65314"/>
        <dbReference type="ChEBI" id="CHEBI:65315"/>
    </reaction>
</comment>
<dbReference type="InterPro" id="IPR006145">
    <property type="entry name" value="PsdUridine_synth_RsuA/RluA"/>
</dbReference>
<name>A0A8S2PIR2_9BILA</name>
<reference evidence="10" key="1">
    <citation type="submission" date="2021-02" db="EMBL/GenBank/DDBJ databases">
        <authorList>
            <person name="Nowell W R."/>
        </authorList>
    </citation>
    <scope>NUCLEOTIDE SEQUENCE</scope>
</reference>
<organism evidence="10 11">
    <name type="scientific">Rotaria magnacalcarata</name>
    <dbReference type="NCBI Taxonomy" id="392030"/>
    <lineage>
        <taxon>Eukaryota</taxon>
        <taxon>Metazoa</taxon>
        <taxon>Spiralia</taxon>
        <taxon>Gnathifera</taxon>
        <taxon>Rotifera</taxon>
        <taxon>Eurotatoria</taxon>
        <taxon>Bdelloidea</taxon>
        <taxon>Philodinida</taxon>
        <taxon>Philodinidae</taxon>
        <taxon>Rotaria</taxon>
    </lineage>
</organism>
<dbReference type="Proteomes" id="UP000681720">
    <property type="component" value="Unassembled WGS sequence"/>
</dbReference>
<comment type="caution">
    <text evidence="10">The sequence shown here is derived from an EMBL/GenBank/DDBJ whole genome shotgun (WGS) entry which is preliminary data.</text>
</comment>
<protein>
    <recommendedName>
        <fullName evidence="6">Pseudouridylate synthase RPUSD4, mitochondrial</fullName>
    </recommendedName>
    <alternativeName>
        <fullName evidence="7">RNA pseudouridylate synthase domain-containing protein 4</fullName>
    </alternativeName>
</protein>
<dbReference type="PANTHER" id="PTHR21600:SF83">
    <property type="entry name" value="PSEUDOURIDYLATE SYNTHASE RPUSD4, MITOCHONDRIAL"/>
    <property type="match status" value="1"/>
</dbReference>
<evidence type="ECO:0000256" key="5">
    <source>
        <dbReference type="ARBA" id="ARBA00036943"/>
    </source>
</evidence>
<evidence type="ECO:0000256" key="3">
    <source>
        <dbReference type="ARBA" id="ARBA00010876"/>
    </source>
</evidence>
<dbReference type="InterPro" id="IPR050188">
    <property type="entry name" value="RluA_PseudoU_synthase"/>
</dbReference>
<dbReference type="AlphaFoldDB" id="A0A8S2PIR2"/>
<evidence type="ECO:0000256" key="4">
    <source>
        <dbReference type="ARBA" id="ARBA00023235"/>
    </source>
</evidence>
<evidence type="ECO:0000313" key="11">
    <source>
        <dbReference type="Proteomes" id="UP000681720"/>
    </source>
</evidence>
<comment type="similarity">
    <text evidence="3">Belongs to the pseudouridine synthase RluA family.</text>
</comment>
<gene>
    <name evidence="10" type="ORF">GIL414_LOCUS14536</name>
</gene>
<dbReference type="Gene3D" id="3.30.2350.10">
    <property type="entry name" value="Pseudouridine synthase"/>
    <property type="match status" value="1"/>
</dbReference>
<evidence type="ECO:0000259" key="9">
    <source>
        <dbReference type="Pfam" id="PF00849"/>
    </source>
</evidence>
<dbReference type="GO" id="GO:0001522">
    <property type="term" value="P:pseudouridine synthesis"/>
    <property type="evidence" value="ECO:0007669"/>
    <property type="project" value="InterPro"/>
</dbReference>
<dbReference type="InterPro" id="IPR020103">
    <property type="entry name" value="PsdUridine_synth_cat_dom_sf"/>
</dbReference>
<dbReference type="PANTHER" id="PTHR21600">
    <property type="entry name" value="MITOCHONDRIAL RNA PSEUDOURIDINE SYNTHASE"/>
    <property type="match status" value="1"/>
</dbReference>
<dbReference type="EMBL" id="CAJOBJ010006169">
    <property type="protein sequence ID" value="CAF4053298.1"/>
    <property type="molecule type" value="Genomic_DNA"/>
</dbReference>
<evidence type="ECO:0000256" key="2">
    <source>
        <dbReference type="ARBA" id="ARBA00001896"/>
    </source>
</evidence>
<dbReference type="Pfam" id="PF00849">
    <property type="entry name" value="PseudoU_synth_2"/>
    <property type="match status" value="1"/>
</dbReference>
<sequence>MNEKIAPKNDDTEFPPSHSKYVTHRAPFGQLESIRSIKPKDYFDPPRQSSLDIQKNKDVDSAKTAAESAGHIREQLTKKINVRDSLGYRTFENLVPKWWTMTKAEIVDILIKQICFIRHGILALDKPYGGPGVQISIAHFIPQIIERLNNPEIKQLHLLHRLDKQSTGLLLMAYTPEAEQRLRQLMQERKVTKQYLTIVRGIPKPSEGEITIPIVERNICGTYKMMLSPDYNELTKLVMPKVKRNHIDSSAAITKYRVIDSNYGASLVECQPVTGVKHQIRTHLAHALGTPILGDHKYSHYAKLAPQKLPFATLKQLGVRQAKVRTIPLCLHLYSIAIPNFLHNQQNIFIRARLSHHLRYFIQGLRLRMIK</sequence>
<feature type="region of interest" description="Disordered" evidence="8">
    <location>
        <begin position="1"/>
        <end position="21"/>
    </location>
</feature>